<evidence type="ECO:0000259" key="10">
    <source>
        <dbReference type="Pfam" id="PF02737"/>
    </source>
</evidence>
<feature type="compositionally biased region" description="Basic and acidic residues" evidence="8">
    <location>
        <begin position="1"/>
        <end position="11"/>
    </location>
</feature>
<keyword evidence="6" id="KW-0443">Lipid metabolism</keyword>
<keyword evidence="3" id="KW-0442">Lipid degradation</keyword>
<dbReference type="Pfam" id="PF00725">
    <property type="entry name" value="3HCDH"/>
    <property type="match status" value="1"/>
</dbReference>
<dbReference type="PANTHER" id="PTHR48075">
    <property type="entry name" value="3-HYDROXYACYL-COA DEHYDROGENASE FAMILY PROTEIN"/>
    <property type="match status" value="1"/>
</dbReference>
<dbReference type="Proteomes" id="UP000002705">
    <property type="component" value="Chromosome 1"/>
</dbReference>
<comment type="catalytic activity">
    <reaction evidence="7">
        <text>a (3S)-3-hydroxyacyl-CoA + NAD(+) = a 3-oxoacyl-CoA + NADH + H(+)</text>
        <dbReference type="Rhea" id="RHEA:22432"/>
        <dbReference type="ChEBI" id="CHEBI:15378"/>
        <dbReference type="ChEBI" id="CHEBI:57318"/>
        <dbReference type="ChEBI" id="CHEBI:57540"/>
        <dbReference type="ChEBI" id="CHEBI:57945"/>
        <dbReference type="ChEBI" id="CHEBI:90726"/>
        <dbReference type="EC" id="1.1.1.35"/>
    </reaction>
</comment>
<dbReference type="UniPathway" id="UPA00659"/>
<dbReference type="GO" id="GO:0003857">
    <property type="term" value="F:(3S)-3-hydroxyacyl-CoA dehydrogenase (NAD+) activity"/>
    <property type="evidence" value="ECO:0007669"/>
    <property type="project" value="UniProtKB-EC"/>
</dbReference>
<dbReference type="SUPFAM" id="SSF51735">
    <property type="entry name" value="NAD(P)-binding Rossmann-fold domains"/>
    <property type="match status" value="1"/>
</dbReference>
<protein>
    <submittedName>
        <fullName evidence="11">3-hydroxyacyl-CoA dehydrogenase</fullName>
        <ecNumber evidence="11">1.1.1.35</ecNumber>
    </submittedName>
</protein>
<keyword evidence="12" id="KW-1185">Reference proteome</keyword>
<dbReference type="SUPFAM" id="SSF48179">
    <property type="entry name" value="6-phosphogluconate dehydrogenase C-terminal domain-like"/>
    <property type="match status" value="2"/>
</dbReference>
<dbReference type="InterPro" id="IPR036291">
    <property type="entry name" value="NAD(P)-bd_dom_sf"/>
</dbReference>
<dbReference type="CDD" id="cd06558">
    <property type="entry name" value="crotonase-like"/>
    <property type="match status" value="1"/>
</dbReference>
<dbReference type="InterPro" id="IPR006176">
    <property type="entry name" value="3-OHacyl-CoA_DH_NAD-bd"/>
</dbReference>
<dbReference type="SUPFAM" id="SSF52096">
    <property type="entry name" value="ClpP/crotonase"/>
    <property type="match status" value="1"/>
</dbReference>
<evidence type="ECO:0000259" key="9">
    <source>
        <dbReference type="Pfam" id="PF00725"/>
    </source>
</evidence>
<keyword evidence="5" id="KW-0520">NAD</keyword>
<evidence type="ECO:0000256" key="6">
    <source>
        <dbReference type="ARBA" id="ARBA00023098"/>
    </source>
</evidence>
<dbReference type="GO" id="GO:0006635">
    <property type="term" value="P:fatty acid beta-oxidation"/>
    <property type="evidence" value="ECO:0007669"/>
    <property type="project" value="UniProtKB-UniPathway"/>
</dbReference>
<proteinExistence type="predicted"/>
<keyword evidence="4 11" id="KW-0560">Oxidoreductase</keyword>
<dbReference type="InterPro" id="IPR006108">
    <property type="entry name" value="3HC_DH_C"/>
</dbReference>
<dbReference type="PATRIC" id="fig|482957.22.peg.3048"/>
<evidence type="ECO:0000256" key="2">
    <source>
        <dbReference type="ARBA" id="ARBA00022832"/>
    </source>
</evidence>
<dbReference type="Gene3D" id="1.10.1040.50">
    <property type="match status" value="1"/>
</dbReference>
<evidence type="ECO:0000256" key="3">
    <source>
        <dbReference type="ARBA" id="ARBA00022963"/>
    </source>
</evidence>
<dbReference type="Pfam" id="PF02737">
    <property type="entry name" value="3HCDH_N"/>
    <property type="match status" value="1"/>
</dbReference>
<comment type="pathway">
    <text evidence="1">Lipid metabolism; fatty acid beta-oxidation.</text>
</comment>
<evidence type="ECO:0000256" key="8">
    <source>
        <dbReference type="SAM" id="MobiDB-lite"/>
    </source>
</evidence>
<organism evidence="11 12">
    <name type="scientific">Burkholderia lata (strain ATCC 17760 / DSM 23089 / LMG 22485 / NCIMB 9086 / R18194 / 383)</name>
    <dbReference type="NCBI Taxonomy" id="482957"/>
    <lineage>
        <taxon>Bacteria</taxon>
        <taxon>Pseudomonadati</taxon>
        <taxon>Pseudomonadota</taxon>
        <taxon>Betaproteobacteria</taxon>
        <taxon>Burkholderiales</taxon>
        <taxon>Burkholderiaceae</taxon>
        <taxon>Burkholderia</taxon>
        <taxon>Burkholderia cepacia complex</taxon>
    </lineage>
</organism>
<accession>Q39D25</accession>
<evidence type="ECO:0000256" key="1">
    <source>
        <dbReference type="ARBA" id="ARBA00005005"/>
    </source>
</evidence>
<dbReference type="InterPro" id="IPR008927">
    <property type="entry name" value="6-PGluconate_DH-like_C_sf"/>
</dbReference>
<dbReference type="Gene3D" id="3.90.226.10">
    <property type="entry name" value="2-enoyl-CoA Hydratase, Chain A, domain 1"/>
    <property type="match status" value="1"/>
</dbReference>
<name>Q39D25_BURL3</name>
<dbReference type="EMBL" id="CP000151">
    <property type="protein sequence ID" value="ABB09641.1"/>
    <property type="molecule type" value="Genomic_DNA"/>
</dbReference>
<dbReference type="GO" id="GO:0070403">
    <property type="term" value="F:NAD+ binding"/>
    <property type="evidence" value="ECO:0007669"/>
    <property type="project" value="InterPro"/>
</dbReference>
<evidence type="ECO:0000313" key="12">
    <source>
        <dbReference type="Proteomes" id="UP000002705"/>
    </source>
</evidence>
<dbReference type="AlphaFoldDB" id="Q39D25"/>
<dbReference type="EC" id="1.1.1.35" evidence="11"/>
<feature type="region of interest" description="Disordered" evidence="8">
    <location>
        <begin position="1"/>
        <end position="28"/>
    </location>
</feature>
<evidence type="ECO:0000256" key="5">
    <source>
        <dbReference type="ARBA" id="ARBA00023027"/>
    </source>
</evidence>
<feature type="domain" description="3-hydroxyacyl-CoA dehydrogenase NAD binding" evidence="10">
    <location>
        <begin position="46"/>
        <end position="229"/>
    </location>
</feature>
<evidence type="ECO:0000256" key="7">
    <source>
        <dbReference type="ARBA" id="ARBA00049556"/>
    </source>
</evidence>
<dbReference type="KEGG" id="bur:Bcep18194_A6047"/>
<dbReference type="InterPro" id="IPR001753">
    <property type="entry name" value="Enoyl-CoA_hydra/iso"/>
</dbReference>
<reference evidence="11" key="1">
    <citation type="submission" date="2009-01" db="EMBL/GenBank/DDBJ databases">
        <title>Complete sequence of chromosome 1 of Burkholderia sp. 383.</title>
        <authorList>
            <consortium name="US DOE Joint Genome Institute"/>
            <person name="Copeland A."/>
            <person name="Lucas S."/>
            <person name="Lapidus A."/>
            <person name="Barry K."/>
            <person name="Detter J.C."/>
            <person name="Glavina T."/>
            <person name="Hammon N."/>
            <person name="Israni S."/>
            <person name="Pitluck S."/>
            <person name="Chain P."/>
            <person name="Malfatti S."/>
            <person name="Shin M."/>
            <person name="Vergez L."/>
            <person name="Schmutz J."/>
            <person name="Larimer F."/>
            <person name="Land M."/>
            <person name="Kyrpides N."/>
            <person name="Lykidis A."/>
            <person name="Richardson P."/>
        </authorList>
    </citation>
    <scope>NUCLEOTIDE SEQUENCE</scope>
    <source>
        <strain evidence="11">383</strain>
    </source>
</reference>
<gene>
    <name evidence="11" type="ordered locus">Bcep18194_A6047</name>
</gene>
<feature type="domain" description="3-hydroxyacyl-CoA dehydrogenase C-terminal" evidence="9">
    <location>
        <begin position="232"/>
        <end position="331"/>
    </location>
</feature>
<dbReference type="InterPro" id="IPR029045">
    <property type="entry name" value="ClpP/crotonase-like_dom_sf"/>
</dbReference>
<dbReference type="Gene3D" id="3.40.50.720">
    <property type="entry name" value="NAD(P)-binding Rossmann-like Domain"/>
    <property type="match status" value="1"/>
</dbReference>
<dbReference type="Pfam" id="PF00378">
    <property type="entry name" value="ECH_1"/>
    <property type="match status" value="1"/>
</dbReference>
<evidence type="ECO:0000256" key="4">
    <source>
        <dbReference type="ARBA" id="ARBA00023002"/>
    </source>
</evidence>
<sequence>MRVRAGRDARRPNATVPGTHFSVQPTPPALHDTIRRHPVSNFLIRKVAVLGAGVMGAQIAAHLINARVPVLLFDLPAKEGPKNAIALKAIESLKKLSPAPFGVKDDAKYLEAANYEDDIAKLAECDVVIEAIAERMDWKHDLYKKVAPHIAPNAIFATNTSGLSITKLSEGFSDELKSRFCGVHFFNPPRYMHLVELIPTAHTRPEILDQLETFLTSIVGKGVVRAKDTPNFIANRVGIFSILAVITEAAKFGLRFDEVDDLTGSRLGRAKSATFRTADVVGLDTMAHVIKTMQDNLADDPFFPVYQTPAVLAELVKQGALGQKTGGGFYKKEGKAIKVLDAKTGTYVDSGAKADETVGRILKRPPAERLKLLRETDHPHAQFLWSIFRDVFHYIGVHLESIADNARDVDLAIRWGFGWNEGPFEGWQAAGWKQVAEWVQEDIAAGKALANVPLPSWVLEGAVAEKGGVHTAEGSWAPAAKRFVPRSDLAVYDKQVFRAPLLGEAGADPKTYGKTLFETDAVRAWVDDRAGEDDVVIVSFKSKMNTIGPSVIDGLVQAIELAEKDYKGVVIWQPTSLKLGTPGGPFSAGANLEEAMPAFMMGGAKGIEPFVKKFQEGMLRVKYANVPVVAAVSGIALGGGCELMLHSAKRVVHVESYIGLVEVGVGLVPAGGGLKEAALRAADAATAANATTDILKFVTKSFENAAMAKVSASAHDARAMGYVKPSDTIIFNVFELLDTAKKEARALAATGYRAPLRAKDVPVAGRSAIATIKASLVNMRDGRFISDHDYLIASRIAEAVCGGDVEAGSLVDEQWLLALERRAFVELLGTQKTQERIMGMLQTGKPVRN</sequence>
<dbReference type="PANTHER" id="PTHR48075:SF7">
    <property type="entry name" value="3-HYDROXYACYL-COA DEHYDROGENASE-RELATED"/>
    <property type="match status" value="1"/>
</dbReference>
<evidence type="ECO:0000313" key="11">
    <source>
        <dbReference type="EMBL" id="ABB09641.1"/>
    </source>
</evidence>
<dbReference type="HOGENOM" id="CLU_010448_0_0_4"/>
<keyword evidence="2" id="KW-0276">Fatty acid metabolism</keyword>